<feature type="non-terminal residue" evidence="1">
    <location>
        <position position="120"/>
    </location>
</feature>
<name>A0A9W4X839_9GLOM</name>
<evidence type="ECO:0000313" key="2">
    <source>
        <dbReference type="Proteomes" id="UP001153678"/>
    </source>
</evidence>
<dbReference type="Proteomes" id="UP001153678">
    <property type="component" value="Unassembled WGS sequence"/>
</dbReference>
<comment type="caution">
    <text evidence="1">The sequence shown here is derived from an EMBL/GenBank/DDBJ whole genome shotgun (WGS) entry which is preliminary data.</text>
</comment>
<dbReference type="OrthoDB" id="2325910at2759"/>
<reference evidence="1" key="1">
    <citation type="submission" date="2022-08" db="EMBL/GenBank/DDBJ databases">
        <authorList>
            <person name="Kallberg Y."/>
            <person name="Tangrot J."/>
            <person name="Rosling A."/>
        </authorList>
    </citation>
    <scope>NUCLEOTIDE SEQUENCE</scope>
    <source>
        <strain evidence="1">Wild A</strain>
    </source>
</reference>
<feature type="non-terminal residue" evidence="1">
    <location>
        <position position="1"/>
    </location>
</feature>
<keyword evidence="2" id="KW-1185">Reference proteome</keyword>
<evidence type="ECO:0000313" key="1">
    <source>
        <dbReference type="EMBL" id="CAI2193371.1"/>
    </source>
</evidence>
<gene>
    <name evidence="1" type="ORF">FWILDA_LOCUS16042</name>
</gene>
<dbReference type="AlphaFoldDB" id="A0A9W4X839"/>
<organism evidence="1 2">
    <name type="scientific">Funneliformis geosporum</name>
    <dbReference type="NCBI Taxonomy" id="1117311"/>
    <lineage>
        <taxon>Eukaryota</taxon>
        <taxon>Fungi</taxon>
        <taxon>Fungi incertae sedis</taxon>
        <taxon>Mucoromycota</taxon>
        <taxon>Glomeromycotina</taxon>
        <taxon>Glomeromycetes</taxon>
        <taxon>Glomerales</taxon>
        <taxon>Glomeraceae</taxon>
        <taxon>Funneliformis</taxon>
    </lineage>
</organism>
<sequence>HFQENLEILKLKDSVRSLSTYDEYPDEEYRTFHLLSTKIAEEGAAYGFESFPGSFLEFVTLSRIHKTAESSIPVDPNVNQFSRLRIRTEIFGSTLSSRHAKLAKILAHFFIDDNTSDIYL</sequence>
<protein>
    <submittedName>
        <fullName evidence="1">2200_t:CDS:1</fullName>
    </submittedName>
</protein>
<accession>A0A9W4X839</accession>
<proteinExistence type="predicted"/>
<dbReference type="EMBL" id="CAMKVN010009476">
    <property type="protein sequence ID" value="CAI2193371.1"/>
    <property type="molecule type" value="Genomic_DNA"/>
</dbReference>